<comment type="caution">
    <text evidence="2">The sequence shown here is derived from an EMBL/GenBank/DDBJ whole genome shotgun (WGS) entry which is preliminary data.</text>
</comment>
<keyword evidence="3" id="KW-1185">Reference proteome</keyword>
<dbReference type="Proteomes" id="UP000326396">
    <property type="component" value="Linkage Group LG12"/>
</dbReference>
<protein>
    <submittedName>
        <fullName evidence="2">Uncharacterized protein</fullName>
    </submittedName>
</protein>
<proteinExistence type="predicted"/>
<sequence length="172" mass="19150">MKQKKSSKADVVEKVVEKEIAIAEIRAWDRNNLIKVTTKISSSETPNKELIVEAMDVVGLKKKKELLKKSQQELTSSMLNFHKPAPKSATSIPKSKPVKTIDAPLKKRRKLMIQEEDDEDRQPLSTVLKLKKPESSIGGLTTPEKQQLLATTPDKSTTIDSQSTTSDVSNNL</sequence>
<evidence type="ECO:0000256" key="1">
    <source>
        <dbReference type="SAM" id="MobiDB-lite"/>
    </source>
</evidence>
<dbReference type="AlphaFoldDB" id="A0A5N6PIC4"/>
<dbReference type="EMBL" id="SZYD01000004">
    <property type="protein sequence ID" value="KAD6454489.1"/>
    <property type="molecule type" value="Genomic_DNA"/>
</dbReference>
<evidence type="ECO:0000313" key="2">
    <source>
        <dbReference type="EMBL" id="KAD6454489.1"/>
    </source>
</evidence>
<evidence type="ECO:0000313" key="3">
    <source>
        <dbReference type="Proteomes" id="UP000326396"/>
    </source>
</evidence>
<accession>A0A5N6PIC4</accession>
<feature type="compositionally biased region" description="Low complexity" evidence="1">
    <location>
        <begin position="154"/>
        <end position="172"/>
    </location>
</feature>
<name>A0A5N6PIC4_9ASTR</name>
<feature type="region of interest" description="Disordered" evidence="1">
    <location>
        <begin position="78"/>
        <end position="172"/>
    </location>
</feature>
<reference evidence="2 3" key="1">
    <citation type="submission" date="2019-05" db="EMBL/GenBank/DDBJ databases">
        <title>Mikania micrantha, genome provides insights into the molecular mechanism of rapid growth.</title>
        <authorList>
            <person name="Liu B."/>
        </authorList>
    </citation>
    <scope>NUCLEOTIDE SEQUENCE [LARGE SCALE GENOMIC DNA]</scope>
    <source>
        <strain evidence="2">NLD-2019</strain>
        <tissue evidence="2">Leaf</tissue>
    </source>
</reference>
<organism evidence="2 3">
    <name type="scientific">Mikania micrantha</name>
    <name type="common">bitter vine</name>
    <dbReference type="NCBI Taxonomy" id="192012"/>
    <lineage>
        <taxon>Eukaryota</taxon>
        <taxon>Viridiplantae</taxon>
        <taxon>Streptophyta</taxon>
        <taxon>Embryophyta</taxon>
        <taxon>Tracheophyta</taxon>
        <taxon>Spermatophyta</taxon>
        <taxon>Magnoliopsida</taxon>
        <taxon>eudicotyledons</taxon>
        <taxon>Gunneridae</taxon>
        <taxon>Pentapetalae</taxon>
        <taxon>asterids</taxon>
        <taxon>campanulids</taxon>
        <taxon>Asterales</taxon>
        <taxon>Asteraceae</taxon>
        <taxon>Asteroideae</taxon>
        <taxon>Heliantheae alliance</taxon>
        <taxon>Eupatorieae</taxon>
        <taxon>Mikania</taxon>
    </lineage>
</organism>
<gene>
    <name evidence="2" type="ORF">E3N88_09195</name>
</gene>